<dbReference type="PRINTS" id="PR00463">
    <property type="entry name" value="EP450I"/>
</dbReference>
<evidence type="ECO:0008006" key="16">
    <source>
        <dbReference type="Google" id="ProtNLM"/>
    </source>
</evidence>
<evidence type="ECO:0000256" key="4">
    <source>
        <dbReference type="ARBA" id="ARBA00022692"/>
    </source>
</evidence>
<keyword evidence="7 12" id="KW-0560">Oxidoreductase</keyword>
<evidence type="ECO:0000256" key="7">
    <source>
        <dbReference type="ARBA" id="ARBA00023002"/>
    </source>
</evidence>
<proteinExistence type="inferred from homology"/>
<keyword evidence="8 11" id="KW-0408">Iron</keyword>
<dbReference type="SUPFAM" id="SSF48264">
    <property type="entry name" value="Cytochrome P450"/>
    <property type="match status" value="1"/>
</dbReference>
<evidence type="ECO:0000313" key="15">
    <source>
        <dbReference type="Proteomes" id="UP000775213"/>
    </source>
</evidence>
<dbReference type="InterPro" id="IPR017972">
    <property type="entry name" value="Cyt_P450_CS"/>
</dbReference>
<evidence type="ECO:0000256" key="11">
    <source>
        <dbReference type="PIRSR" id="PIRSR602401-1"/>
    </source>
</evidence>
<dbReference type="Pfam" id="PF00067">
    <property type="entry name" value="p450"/>
    <property type="match status" value="1"/>
</dbReference>
<dbReference type="InterPro" id="IPR001128">
    <property type="entry name" value="Cyt_P450"/>
</dbReference>
<dbReference type="GO" id="GO:0004497">
    <property type="term" value="F:monooxygenase activity"/>
    <property type="evidence" value="ECO:0007669"/>
    <property type="project" value="UniProtKB-KW"/>
</dbReference>
<dbReference type="EMBL" id="JAGFBR010000019">
    <property type="protein sequence ID" value="KAH0449246.1"/>
    <property type="molecule type" value="Genomic_DNA"/>
</dbReference>
<evidence type="ECO:0000313" key="14">
    <source>
        <dbReference type="EMBL" id="KAH0449246.1"/>
    </source>
</evidence>
<dbReference type="PANTHER" id="PTHR24282:SF135">
    <property type="entry name" value="CYTOCHROME P450 709B2"/>
    <property type="match status" value="1"/>
</dbReference>
<protein>
    <recommendedName>
        <fullName evidence="16">Cytochrome P450</fullName>
    </recommendedName>
</protein>
<dbReference type="GO" id="GO:0020037">
    <property type="term" value="F:heme binding"/>
    <property type="evidence" value="ECO:0007669"/>
    <property type="project" value="InterPro"/>
</dbReference>
<comment type="caution">
    <text evidence="14">The sequence shown here is derived from an EMBL/GenBank/DDBJ whole genome shotgun (WGS) entry which is preliminary data.</text>
</comment>
<keyword evidence="10 13" id="KW-0472">Membrane</keyword>
<dbReference type="GO" id="GO:0006629">
    <property type="term" value="P:lipid metabolic process"/>
    <property type="evidence" value="ECO:0007669"/>
    <property type="project" value="UniProtKB-ARBA"/>
</dbReference>
<dbReference type="PANTHER" id="PTHR24282">
    <property type="entry name" value="CYTOCHROME P450 FAMILY MEMBER"/>
    <property type="match status" value="1"/>
</dbReference>
<organism evidence="14 15">
    <name type="scientific">Dendrobium chrysotoxum</name>
    <name type="common">Orchid</name>
    <dbReference type="NCBI Taxonomy" id="161865"/>
    <lineage>
        <taxon>Eukaryota</taxon>
        <taxon>Viridiplantae</taxon>
        <taxon>Streptophyta</taxon>
        <taxon>Embryophyta</taxon>
        <taxon>Tracheophyta</taxon>
        <taxon>Spermatophyta</taxon>
        <taxon>Magnoliopsida</taxon>
        <taxon>Liliopsida</taxon>
        <taxon>Asparagales</taxon>
        <taxon>Orchidaceae</taxon>
        <taxon>Epidendroideae</taxon>
        <taxon>Malaxideae</taxon>
        <taxon>Dendrobiinae</taxon>
        <taxon>Dendrobium</taxon>
    </lineage>
</organism>
<comment type="similarity">
    <text evidence="2 12">Belongs to the cytochrome P450 family.</text>
</comment>
<keyword evidence="3 11" id="KW-0349">Heme</keyword>
<evidence type="ECO:0000256" key="9">
    <source>
        <dbReference type="ARBA" id="ARBA00023033"/>
    </source>
</evidence>
<accession>A0AAV7FZ67</accession>
<comment type="cofactor">
    <cofactor evidence="11">
        <name>heme</name>
        <dbReference type="ChEBI" id="CHEBI:30413"/>
    </cofactor>
</comment>
<feature type="binding site" description="axial binding residue" evidence="11">
    <location>
        <position position="453"/>
    </location>
    <ligand>
        <name>heme</name>
        <dbReference type="ChEBI" id="CHEBI:30413"/>
    </ligand>
    <ligandPart>
        <name>Fe</name>
        <dbReference type="ChEBI" id="CHEBI:18248"/>
    </ligandPart>
</feature>
<evidence type="ECO:0000256" key="6">
    <source>
        <dbReference type="ARBA" id="ARBA00022989"/>
    </source>
</evidence>
<evidence type="ECO:0000256" key="2">
    <source>
        <dbReference type="ARBA" id="ARBA00010617"/>
    </source>
</evidence>
<dbReference type="InterPro" id="IPR050665">
    <property type="entry name" value="Cytochrome_P450_Monooxygen"/>
</dbReference>
<dbReference type="PRINTS" id="PR00385">
    <property type="entry name" value="P450"/>
</dbReference>
<keyword evidence="4 13" id="KW-0812">Transmembrane</keyword>
<dbReference type="PROSITE" id="PS00086">
    <property type="entry name" value="CYTOCHROME_P450"/>
    <property type="match status" value="1"/>
</dbReference>
<dbReference type="InterPro" id="IPR036396">
    <property type="entry name" value="Cyt_P450_sf"/>
</dbReference>
<keyword evidence="6 13" id="KW-1133">Transmembrane helix</keyword>
<gene>
    <name evidence="14" type="ORF">IEQ34_023046</name>
</gene>
<evidence type="ECO:0000256" key="12">
    <source>
        <dbReference type="RuleBase" id="RU000461"/>
    </source>
</evidence>
<evidence type="ECO:0000256" key="1">
    <source>
        <dbReference type="ARBA" id="ARBA00004370"/>
    </source>
</evidence>
<keyword evidence="5 11" id="KW-0479">Metal-binding</keyword>
<sequence length="507" mass="57636">MGYLELLFGTLTVAFLALVWNFLVSFALTPYFKAKRMREQGVRGPKGSFWSGCAEEISHMKAASREMVMDINSHDYLNKVVPHYVKWISQYGGTFLYSVGRKPRLCISDPDLVKQVLSNKFGFYMKLDSGTEVAALLGNGLVLTEGEQWARHRRVVSPAFTMDRIKTMTRTMADCAKSMLDKLHNKKEVEIGTMLKELTADIISNTAFGSSYSAGKEVFFAQYELQMIVLASFLKLELPIKKYLPTEINKRRWMLEKKLRETLMGIIEKRLASKEAGYGNDLLGLMMEACMSEKQEEINMSMDEIIDECKTFFFAGHETTSHLLTWTMFLLSTHQEWQQKLREEVLSECGKEIPDSNKISKLKWMTMVVFETLRLYSPVSLIGRTTCKDTKLGNLMIPKGMDIIIPIAIIHHSKEVWGPDANEFNPLRFENGVSKAAKHPNAMMAFSIGPRACVGQSFALMEAKTVLCMILQRFSFTISTDYKHMPADMITLQPQKGLPIILRPLKA</sequence>
<keyword evidence="9 12" id="KW-0503">Monooxygenase</keyword>
<evidence type="ECO:0000256" key="3">
    <source>
        <dbReference type="ARBA" id="ARBA00022617"/>
    </source>
</evidence>
<dbReference type="Gene3D" id="1.10.630.10">
    <property type="entry name" value="Cytochrome P450"/>
    <property type="match status" value="1"/>
</dbReference>
<evidence type="ECO:0000256" key="10">
    <source>
        <dbReference type="ARBA" id="ARBA00023136"/>
    </source>
</evidence>
<dbReference type="GO" id="GO:0016020">
    <property type="term" value="C:membrane"/>
    <property type="evidence" value="ECO:0007669"/>
    <property type="project" value="UniProtKB-SubCell"/>
</dbReference>
<comment type="subcellular location">
    <subcellularLocation>
        <location evidence="1">Membrane</location>
    </subcellularLocation>
</comment>
<evidence type="ECO:0000256" key="5">
    <source>
        <dbReference type="ARBA" id="ARBA00022723"/>
    </source>
</evidence>
<evidence type="ECO:0000256" key="13">
    <source>
        <dbReference type="SAM" id="Phobius"/>
    </source>
</evidence>
<dbReference type="Proteomes" id="UP000775213">
    <property type="component" value="Unassembled WGS sequence"/>
</dbReference>
<feature type="transmembrane region" description="Helical" evidence="13">
    <location>
        <begin position="6"/>
        <end position="28"/>
    </location>
</feature>
<evidence type="ECO:0000256" key="8">
    <source>
        <dbReference type="ARBA" id="ARBA00023004"/>
    </source>
</evidence>
<dbReference type="GO" id="GO:0016705">
    <property type="term" value="F:oxidoreductase activity, acting on paired donors, with incorporation or reduction of molecular oxygen"/>
    <property type="evidence" value="ECO:0007669"/>
    <property type="project" value="InterPro"/>
</dbReference>
<dbReference type="InterPro" id="IPR002401">
    <property type="entry name" value="Cyt_P450_E_grp-I"/>
</dbReference>
<dbReference type="AlphaFoldDB" id="A0AAV7FZ67"/>
<name>A0AAV7FZ67_DENCH</name>
<dbReference type="GO" id="GO:0005506">
    <property type="term" value="F:iron ion binding"/>
    <property type="evidence" value="ECO:0007669"/>
    <property type="project" value="InterPro"/>
</dbReference>
<reference evidence="14 15" key="1">
    <citation type="journal article" date="2021" name="Hortic Res">
        <title>Chromosome-scale assembly of the Dendrobium chrysotoxum genome enhances the understanding of orchid evolution.</title>
        <authorList>
            <person name="Zhang Y."/>
            <person name="Zhang G.Q."/>
            <person name="Zhang D."/>
            <person name="Liu X.D."/>
            <person name="Xu X.Y."/>
            <person name="Sun W.H."/>
            <person name="Yu X."/>
            <person name="Zhu X."/>
            <person name="Wang Z.W."/>
            <person name="Zhao X."/>
            <person name="Zhong W.Y."/>
            <person name="Chen H."/>
            <person name="Yin W.L."/>
            <person name="Huang T."/>
            <person name="Niu S.C."/>
            <person name="Liu Z.J."/>
        </authorList>
    </citation>
    <scope>NUCLEOTIDE SEQUENCE [LARGE SCALE GENOMIC DNA]</scope>
    <source>
        <strain evidence="14">Lindl</strain>
    </source>
</reference>
<keyword evidence="15" id="KW-1185">Reference proteome</keyword>